<keyword evidence="2" id="KW-0547">Nucleotide-binding</keyword>
<protein>
    <recommendedName>
        <fullName evidence="5">Protein kinase domain-containing protein</fullName>
    </recommendedName>
</protein>
<dbReference type="STRING" id="670386.D3BT93"/>
<dbReference type="GO" id="GO:0005524">
    <property type="term" value="F:ATP binding"/>
    <property type="evidence" value="ECO:0007669"/>
    <property type="project" value="UniProtKB-KW"/>
</dbReference>
<dbReference type="InterPro" id="IPR001245">
    <property type="entry name" value="Ser-Thr/Tyr_kinase_cat_dom"/>
</dbReference>
<gene>
    <name evidence="6" type="ORF">PPL_11386</name>
</gene>
<keyword evidence="1" id="KW-0808">Transferase</keyword>
<evidence type="ECO:0000259" key="5">
    <source>
        <dbReference type="PROSITE" id="PS50011"/>
    </source>
</evidence>
<evidence type="ECO:0000256" key="4">
    <source>
        <dbReference type="ARBA" id="ARBA00022840"/>
    </source>
</evidence>
<dbReference type="OMA" id="MINEAYI"/>
<organism evidence="6 7">
    <name type="scientific">Heterostelium pallidum (strain ATCC 26659 / Pp 5 / PN500)</name>
    <name type="common">Cellular slime mold</name>
    <name type="synonym">Polysphondylium pallidum</name>
    <dbReference type="NCBI Taxonomy" id="670386"/>
    <lineage>
        <taxon>Eukaryota</taxon>
        <taxon>Amoebozoa</taxon>
        <taxon>Evosea</taxon>
        <taxon>Eumycetozoa</taxon>
        <taxon>Dictyostelia</taxon>
        <taxon>Acytosteliales</taxon>
        <taxon>Acytosteliaceae</taxon>
        <taxon>Heterostelium</taxon>
    </lineage>
</organism>
<dbReference type="InterPro" id="IPR000719">
    <property type="entry name" value="Prot_kinase_dom"/>
</dbReference>
<dbReference type="PANTHER" id="PTHR44329:SF298">
    <property type="entry name" value="MIXED LINEAGE KINASE DOMAIN-LIKE PROTEIN"/>
    <property type="match status" value="1"/>
</dbReference>
<comment type="caution">
    <text evidence="6">The sequence shown here is derived from an EMBL/GenBank/DDBJ whole genome shotgun (WGS) entry which is preliminary data.</text>
</comment>
<name>D3BT93_HETP5</name>
<dbReference type="GeneID" id="31366854"/>
<dbReference type="InParanoid" id="D3BT93"/>
<dbReference type="PROSITE" id="PS50011">
    <property type="entry name" value="PROTEIN_KINASE_DOM"/>
    <property type="match status" value="1"/>
</dbReference>
<sequence length="427" mass="48745">MDTILQQWKISSDDIQLIELIESKSNSMVYRGLVRGQEALIKRIDIERVDDSLILQMINEAYILSTLRNPNIVLFMGLCLTHQHLQIITEYMPKGSFKQLIKQQQQQQATSGGTGTNPLEAKLVLKIANDVVLAMNWLHHQPEPIIHLNLKPNNILLGNSFSAKLADFRLCRLKTSENTVGQAGSGVAYMAPEVLLNKPFDERCDVYSFGITLWEMLAGRDPYSDNHFTSYPQLIDAITDKNIRPPLLTWFPPRLCELLNNCWSANPADRPSFQSIIEHRLIDRIIVDLLVPVDLVAREFWVNNFLGRTSVNWELFIHRFAVYFGIDLNVYALTTRIITSDPGCYAVSYVGKAKEINNCKVHYRHPDGYQFPGGSNYYPTFEKILQSHPKGVFKIPILESKFNLIENILLQTEGPTIYTQLAPNRKV</sequence>
<dbReference type="InterPro" id="IPR011009">
    <property type="entry name" value="Kinase-like_dom_sf"/>
</dbReference>
<evidence type="ECO:0000256" key="2">
    <source>
        <dbReference type="ARBA" id="ARBA00022741"/>
    </source>
</evidence>
<keyword evidence="3" id="KW-0418">Kinase</keyword>
<evidence type="ECO:0000313" key="7">
    <source>
        <dbReference type="Proteomes" id="UP000001396"/>
    </source>
</evidence>
<accession>D3BT93</accession>
<dbReference type="Proteomes" id="UP000001396">
    <property type="component" value="Unassembled WGS sequence"/>
</dbReference>
<evidence type="ECO:0000313" key="6">
    <source>
        <dbReference type="EMBL" id="EFA75310.1"/>
    </source>
</evidence>
<feature type="domain" description="Protein kinase" evidence="5">
    <location>
        <begin position="15"/>
        <end position="282"/>
    </location>
</feature>
<dbReference type="RefSeq" id="XP_020427444.1">
    <property type="nucleotide sequence ID" value="XM_020582141.1"/>
</dbReference>
<keyword evidence="4" id="KW-0067">ATP-binding</keyword>
<proteinExistence type="predicted"/>
<evidence type="ECO:0000256" key="3">
    <source>
        <dbReference type="ARBA" id="ARBA00022777"/>
    </source>
</evidence>
<keyword evidence="7" id="KW-1185">Reference proteome</keyword>
<evidence type="ECO:0000256" key="1">
    <source>
        <dbReference type="ARBA" id="ARBA00022679"/>
    </source>
</evidence>
<reference evidence="6 7" key="1">
    <citation type="journal article" date="2011" name="Genome Res.">
        <title>Phylogeny-wide analysis of social amoeba genomes highlights ancient origins for complex intercellular communication.</title>
        <authorList>
            <person name="Heidel A.J."/>
            <person name="Lawal H.M."/>
            <person name="Felder M."/>
            <person name="Schilde C."/>
            <person name="Helps N.R."/>
            <person name="Tunggal B."/>
            <person name="Rivero F."/>
            <person name="John U."/>
            <person name="Schleicher M."/>
            <person name="Eichinger L."/>
            <person name="Platzer M."/>
            <person name="Noegel A.A."/>
            <person name="Schaap P."/>
            <person name="Gloeckner G."/>
        </authorList>
    </citation>
    <scope>NUCLEOTIDE SEQUENCE [LARGE SCALE GENOMIC DNA]</scope>
    <source>
        <strain evidence="7">ATCC 26659 / Pp 5 / PN500</strain>
    </source>
</reference>
<dbReference type="Pfam" id="PF07714">
    <property type="entry name" value="PK_Tyr_Ser-Thr"/>
    <property type="match status" value="1"/>
</dbReference>
<dbReference type="Gene3D" id="1.10.510.10">
    <property type="entry name" value="Transferase(Phosphotransferase) domain 1"/>
    <property type="match status" value="1"/>
</dbReference>
<dbReference type="Gene3D" id="3.30.200.20">
    <property type="entry name" value="Phosphorylase Kinase, domain 1"/>
    <property type="match status" value="1"/>
</dbReference>
<dbReference type="GO" id="GO:0004674">
    <property type="term" value="F:protein serine/threonine kinase activity"/>
    <property type="evidence" value="ECO:0007669"/>
    <property type="project" value="TreeGrafter"/>
</dbReference>
<dbReference type="InterPro" id="IPR051681">
    <property type="entry name" value="Ser/Thr_Kinases-Pseudokinases"/>
</dbReference>
<dbReference type="EMBL" id="ADBJ01000056">
    <property type="protein sequence ID" value="EFA75310.1"/>
    <property type="molecule type" value="Genomic_DNA"/>
</dbReference>
<dbReference type="PRINTS" id="PR00109">
    <property type="entry name" value="TYRKINASE"/>
</dbReference>
<dbReference type="PANTHER" id="PTHR44329">
    <property type="entry name" value="SERINE/THREONINE-PROTEIN KINASE TNNI3K-RELATED"/>
    <property type="match status" value="1"/>
</dbReference>
<dbReference type="AlphaFoldDB" id="D3BT93"/>
<dbReference type="SUPFAM" id="SSF56112">
    <property type="entry name" value="Protein kinase-like (PK-like)"/>
    <property type="match status" value="1"/>
</dbReference>